<reference evidence="6" key="1">
    <citation type="journal article" date="2015" name="Proc. Natl. Acad. Sci. U.S.A.">
        <title>Genome sequencing of adzuki bean (Vigna angularis) provides insight into high starch and low fat accumulation and domestication.</title>
        <authorList>
            <person name="Yang K."/>
            <person name="Tian Z."/>
            <person name="Chen C."/>
            <person name="Luo L."/>
            <person name="Zhao B."/>
            <person name="Wang Z."/>
            <person name="Yu L."/>
            <person name="Li Y."/>
            <person name="Sun Y."/>
            <person name="Li W."/>
            <person name="Chen Y."/>
            <person name="Li Y."/>
            <person name="Zhang Y."/>
            <person name="Ai D."/>
            <person name="Zhao J."/>
            <person name="Shang C."/>
            <person name="Ma Y."/>
            <person name="Wu B."/>
            <person name="Wang M."/>
            <person name="Gao L."/>
            <person name="Sun D."/>
            <person name="Zhang P."/>
            <person name="Guo F."/>
            <person name="Wang W."/>
            <person name="Li Y."/>
            <person name="Wang J."/>
            <person name="Varshney R.K."/>
            <person name="Wang J."/>
            <person name="Ling H.Q."/>
            <person name="Wan P."/>
        </authorList>
    </citation>
    <scope>NUCLEOTIDE SEQUENCE</scope>
    <source>
        <strain evidence="6">cv. Jingnong 6</strain>
    </source>
</reference>
<accession>A0A0L9UUQ7</accession>
<dbReference type="EMBL" id="JABFOF010000007">
    <property type="protein sequence ID" value="KAG2390891.1"/>
    <property type="molecule type" value="Genomic_DNA"/>
</dbReference>
<dbReference type="Proteomes" id="UP000743370">
    <property type="component" value="Unassembled WGS sequence"/>
</dbReference>
<evidence type="ECO:0000313" key="6">
    <source>
        <dbReference type="Proteomes" id="UP000053144"/>
    </source>
</evidence>
<gene>
    <name evidence="4" type="ORF">HKW66_Vig0133480</name>
    <name evidence="5" type="ORF">LR48_Vigan07g017700</name>
</gene>
<evidence type="ECO:0000256" key="1">
    <source>
        <dbReference type="SAM" id="Coils"/>
    </source>
</evidence>
<feature type="compositionally biased region" description="Low complexity" evidence="2">
    <location>
        <begin position="1"/>
        <end position="13"/>
    </location>
</feature>
<name>A0A0L9UUQ7_PHAAN</name>
<dbReference type="AlphaFoldDB" id="A0A0L9UUQ7"/>
<keyword evidence="1" id="KW-0175">Coiled coil</keyword>
<evidence type="ECO:0008006" key="8">
    <source>
        <dbReference type="Google" id="ProtNLM"/>
    </source>
</evidence>
<evidence type="ECO:0000256" key="3">
    <source>
        <dbReference type="SAM" id="Phobius"/>
    </source>
</evidence>
<dbReference type="OrthoDB" id="1433127at2759"/>
<dbReference type="EMBL" id="CM003377">
    <property type="protein sequence ID" value="KOM46473.1"/>
    <property type="molecule type" value="Genomic_DNA"/>
</dbReference>
<keyword evidence="3" id="KW-0812">Transmembrane</keyword>
<reference evidence="5" key="2">
    <citation type="submission" date="2015-02" db="EMBL/GenBank/DDBJ databases">
        <authorList>
            <person name="Chooi Y.-H."/>
        </authorList>
    </citation>
    <scope>NUCLEOTIDE SEQUENCE</scope>
    <source>
        <tissue evidence="5">Seedling</tissue>
    </source>
</reference>
<dbReference type="Gramene" id="KOM46473">
    <property type="protein sequence ID" value="KOM46473"/>
    <property type="gene ID" value="LR48_Vigan07g017700"/>
</dbReference>
<evidence type="ECO:0000313" key="4">
    <source>
        <dbReference type="EMBL" id="KAG2390891.1"/>
    </source>
</evidence>
<keyword evidence="3" id="KW-1133">Transmembrane helix</keyword>
<reference evidence="4 7" key="3">
    <citation type="submission" date="2020-05" db="EMBL/GenBank/DDBJ databases">
        <title>Vigna angularis (adzuki bean) Var. LongXiaoDou No. 4 denovo assembly.</title>
        <authorList>
            <person name="Xiang H."/>
        </authorList>
    </citation>
    <scope>NUCLEOTIDE SEQUENCE [LARGE SCALE GENOMIC DNA]</scope>
    <source>
        <tissue evidence="4">Leaf</tissue>
    </source>
</reference>
<sequence>MADDGVANGGVDDQYGEESATKIEVLQRERDELVNENASRKEEIKKLTAELDILRRDGAVNSEKIEEMQREVVQSRDAVKAAEVIAARAADLETDVARLQHDLISEMTATEEARADASELRKDLGEKESLVESLEKELTALKKVKAEGEVRVRDLERKIGVLETKEIEERNKRIRFEEEMRDKVDEKEKEINGFKQKLVELEKVTAEKKSELEESVKQKLRLEEALKGSEEKVAALESSILQLREEAKEAERVILSLNEKAVKTVENIDRGLNGIHDEGKGLKLQWPVVAAGSTGAVVAAAAVIYVCYGKRK</sequence>
<feature type="region of interest" description="Disordered" evidence="2">
    <location>
        <begin position="1"/>
        <end position="20"/>
    </location>
</feature>
<evidence type="ECO:0000313" key="7">
    <source>
        <dbReference type="Proteomes" id="UP000743370"/>
    </source>
</evidence>
<dbReference type="Proteomes" id="UP000053144">
    <property type="component" value="Chromosome 7"/>
</dbReference>
<proteinExistence type="predicted"/>
<protein>
    <recommendedName>
        <fullName evidence="8">Peroxisomal and mitochondrial division factor 2</fullName>
    </recommendedName>
</protein>
<dbReference type="KEGG" id="var:108336318"/>
<dbReference type="STRING" id="3914.A0A0L9UUQ7"/>
<feature type="coiled-coil region" evidence="1">
    <location>
        <begin position="117"/>
        <end position="260"/>
    </location>
</feature>
<organism evidence="5 6">
    <name type="scientific">Phaseolus angularis</name>
    <name type="common">Azuki bean</name>
    <name type="synonym">Vigna angularis</name>
    <dbReference type="NCBI Taxonomy" id="3914"/>
    <lineage>
        <taxon>Eukaryota</taxon>
        <taxon>Viridiplantae</taxon>
        <taxon>Streptophyta</taxon>
        <taxon>Embryophyta</taxon>
        <taxon>Tracheophyta</taxon>
        <taxon>Spermatophyta</taxon>
        <taxon>Magnoliopsida</taxon>
        <taxon>eudicotyledons</taxon>
        <taxon>Gunneridae</taxon>
        <taxon>Pentapetalae</taxon>
        <taxon>rosids</taxon>
        <taxon>fabids</taxon>
        <taxon>Fabales</taxon>
        <taxon>Fabaceae</taxon>
        <taxon>Papilionoideae</taxon>
        <taxon>50 kb inversion clade</taxon>
        <taxon>NPAAA clade</taxon>
        <taxon>indigoferoid/millettioid clade</taxon>
        <taxon>Phaseoleae</taxon>
        <taxon>Vigna</taxon>
    </lineage>
</organism>
<feature type="transmembrane region" description="Helical" evidence="3">
    <location>
        <begin position="286"/>
        <end position="308"/>
    </location>
</feature>
<dbReference type="OMA" id="FYDADQT"/>
<evidence type="ECO:0000256" key="2">
    <source>
        <dbReference type="SAM" id="MobiDB-lite"/>
    </source>
</evidence>
<keyword evidence="3" id="KW-0472">Membrane</keyword>
<evidence type="ECO:0000313" key="5">
    <source>
        <dbReference type="EMBL" id="KOM46473.1"/>
    </source>
</evidence>